<dbReference type="RefSeq" id="WP_155309953.1">
    <property type="nucleotide sequence ID" value="NZ_AP021876.1"/>
</dbReference>
<evidence type="ECO:0000313" key="2">
    <source>
        <dbReference type="Proteomes" id="UP000425960"/>
    </source>
</evidence>
<protein>
    <submittedName>
        <fullName evidence="1">Uncharacterized protein</fullName>
    </submittedName>
</protein>
<accession>A0A5K7ZK60</accession>
<dbReference type="Proteomes" id="UP000425960">
    <property type="component" value="Chromosome"/>
</dbReference>
<dbReference type="EMBL" id="AP021876">
    <property type="protein sequence ID" value="BBO81416.1"/>
    <property type="molecule type" value="Genomic_DNA"/>
</dbReference>
<reference evidence="1 2" key="1">
    <citation type="submission" date="2019-11" db="EMBL/GenBank/DDBJ databases">
        <title>Comparative genomics of hydrocarbon-degrading Desulfosarcina strains.</title>
        <authorList>
            <person name="Watanabe M."/>
            <person name="Kojima H."/>
            <person name="Fukui M."/>
        </authorList>
    </citation>
    <scope>NUCLEOTIDE SEQUENCE [LARGE SCALE GENOMIC DNA]</scope>
    <source>
        <strain evidence="1 2">28bB2T</strain>
    </source>
</reference>
<sequence>MSIEFVKDHRINGRYISQYHNDKTSRKMVFIDGVEVEKSFVQACSDCKQKDGKTHEKNI</sequence>
<dbReference type="AlphaFoldDB" id="A0A5K7ZK60"/>
<name>A0A5K7ZK60_9BACT</name>
<gene>
    <name evidence="1" type="ORF">DSCO28_19820</name>
</gene>
<evidence type="ECO:0000313" key="1">
    <source>
        <dbReference type="EMBL" id="BBO81416.1"/>
    </source>
</evidence>
<proteinExistence type="predicted"/>
<dbReference type="KEGG" id="dov:DSCO28_19820"/>
<organism evidence="1 2">
    <name type="scientific">Desulfosarcina ovata subsp. sediminis</name>
    <dbReference type="NCBI Taxonomy" id="885957"/>
    <lineage>
        <taxon>Bacteria</taxon>
        <taxon>Pseudomonadati</taxon>
        <taxon>Thermodesulfobacteriota</taxon>
        <taxon>Desulfobacteria</taxon>
        <taxon>Desulfobacterales</taxon>
        <taxon>Desulfosarcinaceae</taxon>
        <taxon>Desulfosarcina</taxon>
    </lineage>
</organism>